<evidence type="ECO:0000313" key="1">
    <source>
        <dbReference type="EMBL" id="MBC5663657.1"/>
    </source>
</evidence>
<dbReference type="RefSeq" id="WP_021944051.1">
    <property type="nucleotide sequence ID" value="NZ_JACOOX010000006.1"/>
</dbReference>
<gene>
    <name evidence="1" type="ORF">H8S09_12375</name>
</gene>
<organism evidence="1 2">
    <name type="scientific">Coprococcus hominis</name>
    <name type="common">ex Liu et al. 2022</name>
    <dbReference type="NCBI Taxonomy" id="2763039"/>
    <lineage>
        <taxon>Bacteria</taxon>
        <taxon>Bacillati</taxon>
        <taxon>Bacillota</taxon>
        <taxon>Clostridia</taxon>
        <taxon>Lachnospirales</taxon>
        <taxon>Lachnospiraceae</taxon>
        <taxon>Coprococcus</taxon>
    </lineage>
</organism>
<evidence type="ECO:0000313" key="2">
    <source>
        <dbReference type="Proteomes" id="UP000615234"/>
    </source>
</evidence>
<dbReference type="EMBL" id="JACOOX010000006">
    <property type="protein sequence ID" value="MBC5663657.1"/>
    <property type="molecule type" value="Genomic_DNA"/>
</dbReference>
<comment type="caution">
    <text evidence="1">The sequence shown here is derived from an EMBL/GenBank/DDBJ whole genome shotgun (WGS) entry which is preliminary data.</text>
</comment>
<sequence length="138" mass="15477">MSVINDLINIESDSLDFGNYELATKTKKDGIEYKGDIYKIKTFNEITKLEKNGMFVYESVPGTAVHGFRSSEEDVSFIVEGTETSSITLELEPETDYKIHIDDIYVGKNKTNLGGKLSISVDLEPGREVKVDVRKAFD</sequence>
<dbReference type="Proteomes" id="UP000615234">
    <property type="component" value="Unassembled WGS sequence"/>
</dbReference>
<reference evidence="1 2" key="1">
    <citation type="submission" date="2020-08" db="EMBL/GenBank/DDBJ databases">
        <title>Genome public.</title>
        <authorList>
            <person name="Liu C."/>
            <person name="Sun Q."/>
        </authorList>
    </citation>
    <scope>NUCLEOTIDE SEQUENCE [LARGE SCALE GENOMIC DNA]</scope>
    <source>
        <strain evidence="1 2">NSJ-10</strain>
    </source>
</reference>
<protein>
    <submittedName>
        <fullName evidence="1">Endosialidase</fullName>
    </submittedName>
</protein>
<name>A0A8I0DVN9_9FIRM</name>
<dbReference type="AlphaFoldDB" id="A0A8I0DVN9"/>
<proteinExistence type="predicted"/>
<accession>A0A8I0DVN9</accession>
<keyword evidence="2" id="KW-1185">Reference proteome</keyword>